<dbReference type="Gramene" id="TuG1812G0400003545.01.T01">
    <property type="protein sequence ID" value="TuG1812G0400003545.01.T01"/>
    <property type="gene ID" value="TuG1812G0400003545.01"/>
</dbReference>
<dbReference type="Pfam" id="PF00009">
    <property type="entry name" value="GTP_EFTU"/>
    <property type="match status" value="1"/>
</dbReference>
<keyword evidence="3" id="KW-0648">Protein biosynthesis</keyword>
<organism evidence="6">
    <name type="scientific">Triticum urartu</name>
    <name type="common">Red wild einkorn</name>
    <name type="synonym">Crithodium urartu</name>
    <dbReference type="NCBI Taxonomy" id="4572"/>
    <lineage>
        <taxon>Eukaryota</taxon>
        <taxon>Viridiplantae</taxon>
        <taxon>Streptophyta</taxon>
        <taxon>Embryophyta</taxon>
        <taxon>Tracheophyta</taxon>
        <taxon>Spermatophyta</taxon>
        <taxon>Magnoliopsida</taxon>
        <taxon>Liliopsida</taxon>
        <taxon>Poales</taxon>
        <taxon>Poaceae</taxon>
        <taxon>BOP clade</taxon>
        <taxon>Pooideae</taxon>
        <taxon>Triticodae</taxon>
        <taxon>Triticeae</taxon>
        <taxon>Triticinae</taxon>
        <taxon>Triticum</taxon>
    </lineage>
</organism>
<name>M7ZH43_TRIUA</name>
<dbReference type="GO" id="GO:0043022">
    <property type="term" value="F:ribosome binding"/>
    <property type="evidence" value="ECO:0007669"/>
    <property type="project" value="TreeGrafter"/>
</dbReference>
<reference evidence="7" key="3">
    <citation type="submission" date="2022-06" db="UniProtKB">
        <authorList>
            <consortium name="EnsemblPlants"/>
        </authorList>
    </citation>
    <scope>IDENTIFICATION</scope>
</reference>
<reference evidence="6 8" key="1">
    <citation type="journal article" date="2013" name="Nature">
        <title>Draft genome of the wheat A-genome progenitor Triticum urartu.</title>
        <authorList>
            <person name="Ling H.Q."/>
            <person name="Zhao S."/>
            <person name="Liu D."/>
            <person name="Wang J."/>
            <person name="Sun H."/>
            <person name="Zhang C."/>
            <person name="Fan H."/>
            <person name="Li D."/>
            <person name="Dong L."/>
            <person name="Tao Y."/>
            <person name="Gao C."/>
            <person name="Wu H."/>
            <person name="Li Y."/>
            <person name="Cui Y."/>
            <person name="Guo X."/>
            <person name="Zheng S."/>
            <person name="Wang B."/>
            <person name="Yu K."/>
            <person name="Liang Q."/>
            <person name="Yang W."/>
            <person name="Lou X."/>
            <person name="Chen J."/>
            <person name="Feng M."/>
            <person name="Jian J."/>
            <person name="Zhang X."/>
            <person name="Luo G."/>
            <person name="Jiang Y."/>
            <person name="Liu J."/>
            <person name="Wang Z."/>
            <person name="Sha Y."/>
            <person name="Zhang B."/>
            <person name="Wu H."/>
            <person name="Tang D."/>
            <person name="Shen Q."/>
            <person name="Xue P."/>
            <person name="Zou S."/>
            <person name="Wang X."/>
            <person name="Liu X."/>
            <person name="Wang F."/>
            <person name="Yang Y."/>
            <person name="An X."/>
            <person name="Dong Z."/>
            <person name="Zhang K."/>
            <person name="Zhang X."/>
            <person name="Luo M.C."/>
            <person name="Dvorak J."/>
            <person name="Tong Y."/>
            <person name="Wang J."/>
            <person name="Yang H."/>
            <person name="Li Z."/>
            <person name="Wang D."/>
            <person name="Zhang A."/>
            <person name="Wang J."/>
        </authorList>
    </citation>
    <scope>NUCLEOTIDE SEQUENCE</scope>
    <source>
        <strain evidence="8">cv. G1812</strain>
    </source>
</reference>
<evidence type="ECO:0000313" key="6">
    <source>
        <dbReference type="EMBL" id="EMS59407.1"/>
    </source>
</evidence>
<dbReference type="PANTHER" id="PTHR42908">
    <property type="entry name" value="TRANSLATION ELONGATION FACTOR-RELATED"/>
    <property type="match status" value="1"/>
</dbReference>
<dbReference type="GO" id="GO:0003746">
    <property type="term" value="F:translation elongation factor activity"/>
    <property type="evidence" value="ECO:0007669"/>
    <property type="project" value="UniProtKB-KW"/>
</dbReference>
<proteinExistence type="predicted"/>
<dbReference type="GO" id="GO:0005525">
    <property type="term" value="F:GTP binding"/>
    <property type="evidence" value="ECO:0007669"/>
    <property type="project" value="InterPro"/>
</dbReference>
<evidence type="ECO:0000256" key="3">
    <source>
        <dbReference type="ARBA" id="ARBA00022917"/>
    </source>
</evidence>
<feature type="domain" description="Tr-type G" evidence="5">
    <location>
        <begin position="18"/>
        <end position="67"/>
    </location>
</feature>
<dbReference type="InterPro" id="IPR027417">
    <property type="entry name" value="P-loop_NTPase"/>
</dbReference>
<evidence type="ECO:0000313" key="7">
    <source>
        <dbReference type="EnsemblPlants" id="TuG1812G0400003545.01.T01"/>
    </source>
</evidence>
<evidence type="ECO:0000313" key="8">
    <source>
        <dbReference type="Proteomes" id="UP000015106"/>
    </source>
</evidence>
<dbReference type="Gene3D" id="3.40.50.300">
    <property type="entry name" value="P-loop containing nucleotide triphosphate hydrolases"/>
    <property type="match status" value="1"/>
</dbReference>
<dbReference type="STRING" id="4572.M7ZH43"/>
<evidence type="ECO:0000256" key="1">
    <source>
        <dbReference type="ARBA" id="ARBA00022490"/>
    </source>
</evidence>
<protein>
    <submittedName>
        <fullName evidence="6">Elongation factor 2</fullName>
    </submittedName>
</protein>
<keyword evidence="8" id="KW-1185">Reference proteome</keyword>
<dbReference type="eggNOG" id="KOG0469">
    <property type="taxonomic scope" value="Eukaryota"/>
</dbReference>
<evidence type="ECO:0000259" key="5">
    <source>
        <dbReference type="Pfam" id="PF00009"/>
    </source>
</evidence>
<dbReference type="GO" id="GO:1990904">
    <property type="term" value="C:ribonucleoprotein complex"/>
    <property type="evidence" value="ECO:0007669"/>
    <property type="project" value="TreeGrafter"/>
</dbReference>
<dbReference type="EMBL" id="KD121287">
    <property type="protein sequence ID" value="EMS59407.1"/>
    <property type="molecule type" value="Genomic_DNA"/>
</dbReference>
<keyword evidence="1" id="KW-0963">Cytoplasm</keyword>
<sequence length="87" mass="9286">MVKWTAAELRAIMDKKDNIRNSSVIAHADHGKSTFTNTLVEAAQTIAQEVASDVRMTGTPADKAEGEKVVASPPPQSGSHTPTEDLK</sequence>
<accession>M7ZH43</accession>
<keyword evidence="2 6" id="KW-0251">Elongation factor</keyword>
<dbReference type="OMA" id="MVKWTAA"/>
<dbReference type="InterPro" id="IPR000795">
    <property type="entry name" value="T_Tr_GTP-bd_dom"/>
</dbReference>
<dbReference type="AlphaFoldDB" id="M7ZH43"/>
<gene>
    <name evidence="6" type="ORF">TRIUR3_08810</name>
</gene>
<dbReference type="GO" id="GO:0005829">
    <property type="term" value="C:cytosol"/>
    <property type="evidence" value="ECO:0007669"/>
    <property type="project" value="TreeGrafter"/>
</dbReference>
<evidence type="ECO:0000256" key="4">
    <source>
        <dbReference type="SAM" id="MobiDB-lite"/>
    </source>
</evidence>
<dbReference type="PANTHER" id="PTHR42908:SF10">
    <property type="entry name" value="EUKARYOTIC TRANSLATION ELONGATION FACTOR 2"/>
    <property type="match status" value="1"/>
</dbReference>
<dbReference type="SUPFAM" id="SSF52540">
    <property type="entry name" value="P-loop containing nucleoside triphosphate hydrolases"/>
    <property type="match status" value="1"/>
</dbReference>
<evidence type="ECO:0000256" key="2">
    <source>
        <dbReference type="ARBA" id="ARBA00022768"/>
    </source>
</evidence>
<dbReference type="GO" id="GO:0003924">
    <property type="term" value="F:GTPase activity"/>
    <property type="evidence" value="ECO:0007669"/>
    <property type="project" value="InterPro"/>
</dbReference>
<dbReference type="EnsemblPlants" id="TuG1812G0400003545.01.T01">
    <property type="protein sequence ID" value="TuG1812G0400003545.01.T01"/>
    <property type="gene ID" value="TuG1812G0400003545.01"/>
</dbReference>
<reference evidence="7" key="2">
    <citation type="submission" date="2018-03" db="EMBL/GenBank/DDBJ databases">
        <title>The Triticum urartu genome reveals the dynamic nature of wheat genome evolution.</title>
        <authorList>
            <person name="Ling H."/>
            <person name="Ma B."/>
            <person name="Shi X."/>
            <person name="Liu H."/>
            <person name="Dong L."/>
            <person name="Sun H."/>
            <person name="Cao Y."/>
            <person name="Gao Q."/>
            <person name="Zheng S."/>
            <person name="Li Y."/>
            <person name="Yu Y."/>
            <person name="Du H."/>
            <person name="Qi M."/>
            <person name="Li Y."/>
            <person name="Yu H."/>
            <person name="Cui Y."/>
            <person name="Wang N."/>
            <person name="Chen C."/>
            <person name="Wu H."/>
            <person name="Zhao Y."/>
            <person name="Zhang J."/>
            <person name="Li Y."/>
            <person name="Zhou W."/>
            <person name="Zhang B."/>
            <person name="Hu W."/>
            <person name="Eijk M."/>
            <person name="Tang J."/>
            <person name="Witsenboer H."/>
            <person name="Zhao S."/>
            <person name="Li Z."/>
            <person name="Zhang A."/>
            <person name="Wang D."/>
            <person name="Liang C."/>
        </authorList>
    </citation>
    <scope>NUCLEOTIDE SEQUENCE [LARGE SCALE GENOMIC DNA]</scope>
    <source>
        <strain evidence="7">cv. G1812</strain>
    </source>
</reference>
<feature type="region of interest" description="Disordered" evidence="4">
    <location>
        <begin position="54"/>
        <end position="87"/>
    </location>
</feature>
<dbReference type="Proteomes" id="UP000015106">
    <property type="component" value="Chromosome 4"/>
</dbReference>